<dbReference type="GO" id="GO:0008745">
    <property type="term" value="F:N-acetylmuramoyl-L-alanine amidase activity"/>
    <property type="evidence" value="ECO:0007669"/>
    <property type="project" value="UniProtKB-EC"/>
</dbReference>
<evidence type="ECO:0000256" key="3">
    <source>
        <dbReference type="ARBA" id="ARBA00022801"/>
    </source>
</evidence>
<evidence type="ECO:0000313" key="7">
    <source>
        <dbReference type="EMBL" id="SEQ06057.1"/>
    </source>
</evidence>
<accession>A0A1H9CY60</accession>
<dbReference type="EMBL" id="FOFG01000002">
    <property type="protein sequence ID" value="SEQ06057.1"/>
    <property type="molecule type" value="Genomic_DNA"/>
</dbReference>
<name>A0A1H9CY60_9HYPH</name>
<dbReference type="Pfam" id="PF11741">
    <property type="entry name" value="AMIN"/>
    <property type="match status" value="1"/>
</dbReference>
<dbReference type="Gene3D" id="2.60.40.3500">
    <property type="match status" value="1"/>
</dbReference>
<feature type="domain" description="MurNAc-LAA" evidence="6">
    <location>
        <begin position="225"/>
        <end position="379"/>
    </location>
</feature>
<protein>
    <recommendedName>
        <fullName evidence="2">N-acetylmuramoyl-L-alanine amidase</fullName>
        <ecNumber evidence="2">3.5.1.28</ecNumber>
    </recommendedName>
</protein>
<evidence type="ECO:0000256" key="2">
    <source>
        <dbReference type="ARBA" id="ARBA00011901"/>
    </source>
</evidence>
<keyword evidence="5" id="KW-0732">Signal</keyword>
<evidence type="ECO:0000259" key="6">
    <source>
        <dbReference type="SMART" id="SM00646"/>
    </source>
</evidence>
<keyword evidence="8" id="KW-1185">Reference proteome</keyword>
<dbReference type="Proteomes" id="UP000199647">
    <property type="component" value="Unassembled WGS sequence"/>
</dbReference>
<feature type="signal peptide" evidence="5">
    <location>
        <begin position="1"/>
        <end position="19"/>
    </location>
</feature>
<dbReference type="InterPro" id="IPR050695">
    <property type="entry name" value="N-acetylmuramoyl_amidase_3"/>
</dbReference>
<gene>
    <name evidence="7" type="ORF">SAMN05216548_102286</name>
</gene>
<dbReference type="PANTHER" id="PTHR30404">
    <property type="entry name" value="N-ACETYLMURAMOYL-L-ALANINE AMIDASE"/>
    <property type="match status" value="1"/>
</dbReference>
<dbReference type="InterPro" id="IPR002508">
    <property type="entry name" value="MurNAc-LAA_cat"/>
</dbReference>
<evidence type="ECO:0000256" key="4">
    <source>
        <dbReference type="SAM" id="MobiDB-lite"/>
    </source>
</evidence>
<dbReference type="Pfam" id="PF01520">
    <property type="entry name" value="Amidase_3"/>
    <property type="match status" value="1"/>
</dbReference>
<dbReference type="STRING" id="1855383.SAMN05216548_102286"/>
<sequence length="410" mass="44005">MTRLLLFLLSVLLATPASSFTAKELRVTGNAHRTRLEIDLDGHPQFGILRLTDPDRLVVDLADVEFSSDPEPGKGRGLIKDFRYGLIAPGKARVVLDLQKPVQVKASSFEDGKGDAPSRLIVELEPTTRQAFRESASHDSTFDPSVKPSETQAAAAPQPGDKPVVVLDPGHGGIDSGAIAADGTKEKNLTLPFGVMLSDILKQDGKVDAILTRSTDDFLSLSERVKFAEAHKAALFVSIHADKVPEDYVSGSTVYTVSEKASDRLSAVLAEQENRSDVLAGLAIDDQPKDVADILFDLARRETKNISVRFAKTLMDEDDSPLKFSKTPWRRASFQVLRSPDVPSVLVELGFLSNKDDEALLKSEEWRHATALAIARAIENFLAPEVAAAPAGTSPAAANPAAADPAAAGP</sequence>
<feature type="chain" id="PRO_5011514421" description="N-acetylmuramoyl-L-alanine amidase" evidence="5">
    <location>
        <begin position="20"/>
        <end position="410"/>
    </location>
</feature>
<dbReference type="AlphaFoldDB" id="A0A1H9CY60"/>
<dbReference type="SUPFAM" id="SSF53187">
    <property type="entry name" value="Zn-dependent exopeptidases"/>
    <property type="match status" value="1"/>
</dbReference>
<feature type="region of interest" description="Disordered" evidence="4">
    <location>
        <begin position="132"/>
        <end position="163"/>
    </location>
</feature>
<dbReference type="Gene3D" id="3.40.630.40">
    <property type="entry name" value="Zn-dependent exopeptidases"/>
    <property type="match status" value="1"/>
</dbReference>
<feature type="compositionally biased region" description="Polar residues" evidence="4">
    <location>
        <begin position="142"/>
        <end position="152"/>
    </location>
</feature>
<feature type="region of interest" description="Disordered" evidence="4">
    <location>
        <begin position="391"/>
        <end position="410"/>
    </location>
</feature>
<feature type="compositionally biased region" description="Basic and acidic residues" evidence="4">
    <location>
        <begin position="132"/>
        <end position="141"/>
    </location>
</feature>
<proteinExistence type="predicted"/>
<evidence type="ECO:0000256" key="5">
    <source>
        <dbReference type="SAM" id="SignalP"/>
    </source>
</evidence>
<dbReference type="InterPro" id="IPR021731">
    <property type="entry name" value="AMIN_dom"/>
</dbReference>
<keyword evidence="3" id="KW-0378">Hydrolase</keyword>
<comment type="catalytic activity">
    <reaction evidence="1">
        <text>Hydrolyzes the link between N-acetylmuramoyl residues and L-amino acid residues in certain cell-wall glycopeptides.</text>
        <dbReference type="EC" id="3.5.1.28"/>
    </reaction>
</comment>
<organism evidence="7 8">
    <name type="scientific">Faunimonas pinastri</name>
    <dbReference type="NCBI Taxonomy" id="1855383"/>
    <lineage>
        <taxon>Bacteria</taxon>
        <taxon>Pseudomonadati</taxon>
        <taxon>Pseudomonadota</taxon>
        <taxon>Alphaproteobacteria</taxon>
        <taxon>Hyphomicrobiales</taxon>
        <taxon>Afifellaceae</taxon>
        <taxon>Faunimonas</taxon>
    </lineage>
</organism>
<evidence type="ECO:0000313" key="8">
    <source>
        <dbReference type="Proteomes" id="UP000199647"/>
    </source>
</evidence>
<evidence type="ECO:0000256" key="1">
    <source>
        <dbReference type="ARBA" id="ARBA00001561"/>
    </source>
</evidence>
<dbReference type="SMART" id="SM00646">
    <property type="entry name" value="Ami_3"/>
    <property type="match status" value="1"/>
</dbReference>
<dbReference type="OrthoDB" id="9806267at2"/>
<dbReference type="CDD" id="cd02696">
    <property type="entry name" value="MurNAc-LAA"/>
    <property type="match status" value="1"/>
</dbReference>
<reference evidence="7 8" key="1">
    <citation type="submission" date="2016-10" db="EMBL/GenBank/DDBJ databases">
        <authorList>
            <person name="de Groot N.N."/>
        </authorList>
    </citation>
    <scope>NUCLEOTIDE SEQUENCE [LARGE SCALE GENOMIC DNA]</scope>
    <source>
        <strain evidence="7 8">A52C2</strain>
    </source>
</reference>
<dbReference type="PANTHER" id="PTHR30404:SF0">
    <property type="entry name" value="N-ACETYLMURAMOYL-L-ALANINE AMIDASE AMIC"/>
    <property type="match status" value="1"/>
</dbReference>
<dbReference type="RefSeq" id="WP_143061879.1">
    <property type="nucleotide sequence ID" value="NZ_FOFG01000002.1"/>
</dbReference>
<dbReference type="GO" id="GO:0030288">
    <property type="term" value="C:outer membrane-bounded periplasmic space"/>
    <property type="evidence" value="ECO:0007669"/>
    <property type="project" value="TreeGrafter"/>
</dbReference>
<dbReference type="GO" id="GO:0009253">
    <property type="term" value="P:peptidoglycan catabolic process"/>
    <property type="evidence" value="ECO:0007669"/>
    <property type="project" value="InterPro"/>
</dbReference>
<dbReference type="EC" id="3.5.1.28" evidence="2"/>